<organism evidence="2 3">
    <name type="scientific">Coccomyxa viridis</name>
    <dbReference type="NCBI Taxonomy" id="1274662"/>
    <lineage>
        <taxon>Eukaryota</taxon>
        <taxon>Viridiplantae</taxon>
        <taxon>Chlorophyta</taxon>
        <taxon>core chlorophytes</taxon>
        <taxon>Trebouxiophyceae</taxon>
        <taxon>Trebouxiophyceae incertae sedis</taxon>
        <taxon>Coccomyxaceae</taxon>
        <taxon>Coccomyxa</taxon>
    </lineage>
</organism>
<dbReference type="InterPro" id="IPR029058">
    <property type="entry name" value="AB_hydrolase_fold"/>
</dbReference>
<feature type="domain" description="Acetyl xylan esterase" evidence="1">
    <location>
        <begin position="73"/>
        <end position="210"/>
    </location>
</feature>
<dbReference type="Pfam" id="PF05448">
    <property type="entry name" value="AXE1"/>
    <property type="match status" value="1"/>
</dbReference>
<dbReference type="EMBL" id="CAXHTA020000011">
    <property type="protein sequence ID" value="CAL5224763.1"/>
    <property type="molecule type" value="Genomic_DNA"/>
</dbReference>
<dbReference type="InterPro" id="IPR008391">
    <property type="entry name" value="AXE1_dom"/>
</dbReference>
<dbReference type="Gene3D" id="3.40.50.1820">
    <property type="entry name" value="alpha/beta hydrolase"/>
    <property type="match status" value="1"/>
</dbReference>
<evidence type="ECO:0000259" key="1">
    <source>
        <dbReference type="Pfam" id="PF05448"/>
    </source>
</evidence>
<gene>
    <name evidence="2" type="primary">g7501</name>
    <name evidence="2" type="ORF">VP750_LOCUS6422</name>
</gene>
<evidence type="ECO:0000313" key="2">
    <source>
        <dbReference type="EMBL" id="CAL5224763.1"/>
    </source>
</evidence>
<protein>
    <submittedName>
        <fullName evidence="2">G7501 protein</fullName>
    </submittedName>
</protein>
<sequence>MRAILREAVARGRLKPKMEVRAAKHPGEDRVLQHNASFAIRDGNLFARPSHPDFHVEELEFRAETGDLPETWVPLRIIKPKHAKGPLPTVIYLHATGGNMDQMQGRAEAGAKRGYLTASIDCRYHGRRCPPGQDKRDCYEHALVRAWREGPEHPFLLDNVWDIVILLDYLESRPDVDAARIGMTGLSLGGMHTWLAAALDDRVAVAAPMIGVQNFKWAVDNDSWQARIASIPQVFAAAAKDMDCSAVDRDVVRKVWGCLLPGLLEGYDAAYSLPAIAPRPLLIANGELDPRCPIAGLEEPVLAAQQAYKDLGCPQNLKVYYEKGLPHAPSQGIDDAVNAWLDVHLLQPR</sequence>
<dbReference type="Proteomes" id="UP001497392">
    <property type="component" value="Unassembled WGS sequence"/>
</dbReference>
<reference evidence="2 3" key="1">
    <citation type="submission" date="2024-06" db="EMBL/GenBank/DDBJ databases">
        <authorList>
            <person name="Kraege A."/>
            <person name="Thomma B."/>
        </authorList>
    </citation>
    <scope>NUCLEOTIDE SEQUENCE [LARGE SCALE GENOMIC DNA]</scope>
</reference>
<evidence type="ECO:0000313" key="3">
    <source>
        <dbReference type="Proteomes" id="UP001497392"/>
    </source>
</evidence>
<keyword evidence="3" id="KW-1185">Reference proteome</keyword>
<dbReference type="PANTHER" id="PTHR47381:SF3">
    <property type="entry name" value="ALPHA_BETA-HYDROLASES SUPERFAMILY PROTEIN"/>
    <property type="match status" value="1"/>
</dbReference>
<dbReference type="PANTHER" id="PTHR47381">
    <property type="entry name" value="ALPHA/BETA-HYDROLASES SUPERFAMILY PROTEIN"/>
    <property type="match status" value="1"/>
</dbReference>
<proteinExistence type="predicted"/>
<accession>A0ABP1FY26</accession>
<dbReference type="SUPFAM" id="SSF53474">
    <property type="entry name" value="alpha/beta-Hydrolases"/>
    <property type="match status" value="1"/>
</dbReference>
<name>A0ABP1FY26_9CHLO</name>
<comment type="caution">
    <text evidence="2">The sequence shown here is derived from an EMBL/GenBank/DDBJ whole genome shotgun (WGS) entry which is preliminary data.</text>
</comment>